<keyword evidence="5" id="KW-0460">Magnesium</keyword>
<dbReference type="EC" id="2.4.2.14" evidence="4"/>
<feature type="binding site" evidence="6">
    <location>
        <position position="233"/>
    </location>
    <ligand>
        <name>[4Fe-4S] cluster</name>
        <dbReference type="ChEBI" id="CHEBI:49883"/>
    </ligand>
</feature>
<dbReference type="Proteomes" id="UP000191055">
    <property type="component" value="Unassembled WGS sequence"/>
</dbReference>
<keyword evidence="6" id="KW-0411">Iron-sulfur</keyword>
<keyword evidence="6" id="KW-0408">Iron</keyword>
<gene>
    <name evidence="8" type="ORF">SAMN03080601_00992</name>
</gene>
<evidence type="ECO:0000259" key="7">
    <source>
        <dbReference type="PROSITE" id="PS51278"/>
    </source>
</evidence>
<feature type="binding site" evidence="6">
    <location>
        <position position="461"/>
    </location>
    <ligand>
        <name>[4Fe-4S] cluster</name>
        <dbReference type="ChEBI" id="CHEBI:49883"/>
    </ligand>
</feature>
<dbReference type="InterPro" id="IPR017932">
    <property type="entry name" value="GATase_2_dom"/>
</dbReference>
<dbReference type="PANTHER" id="PTHR11907">
    <property type="entry name" value="AMIDOPHOSPHORIBOSYLTRANSFERASE"/>
    <property type="match status" value="1"/>
</dbReference>
<dbReference type="KEGG" id="asx:CDL62_16280"/>
<reference evidence="8 9" key="1">
    <citation type="submission" date="2017-02" db="EMBL/GenBank/DDBJ databases">
        <authorList>
            <person name="Peterson S.W."/>
        </authorList>
    </citation>
    <scope>NUCLEOTIDE SEQUENCE [LARGE SCALE GENOMIC DNA]</scope>
    <source>
        <strain evidence="8 9">DSM 24412</strain>
    </source>
</reference>
<dbReference type="PROSITE" id="PS51278">
    <property type="entry name" value="GATASE_TYPE_2"/>
    <property type="match status" value="1"/>
</dbReference>
<dbReference type="STRING" id="889453.SAMN03080601_00992"/>
<sequence>MSGFFGSITKSDCVMDVFYGTDYHSHLGTKRAGMAFFDEKKGFQRAIHSLEDGYFRNKFDNDIKGFKGNSGIGVISDNEAQPILVSSHLGRFAVVSVCRIANIDELEQRFIDQRHTFAETSQGAVNPTELVSKLIAECSDFVSGINNVFDHIEGSCSLLILTEDKIIAARDRLGRTPIVVGKKDNGHAVTFETSAFPNLGYEMVHNLGPNEIVEITADGYTQLQEAGKDMQICSFLWVYYGYPPSFYEEINVDESRYKCGAVMAVDEDVKADFVAAIPDSGIGHAMGFSNKTGIPLKRPYSKYTPTWPRSFMPQNQETRELVAKMKLITNQSVIKDKKGIFLDDSIVRGTQLRDNVKDLHAGGIKEIHMRIACPPLIYPCEFLNFSRSRTTLDLATRKAITHIEGNEDVDLRPYTDIKNQKYIDMVEQIRKDLGLTSLKFQKLDDLVKAIGLPKEKLCTHCWDNSSYFCASKKKNFEG</sequence>
<feature type="binding site" evidence="5">
    <location>
        <position position="344"/>
    </location>
    <ligand>
        <name>Mg(2+)</name>
        <dbReference type="ChEBI" id="CHEBI:18420"/>
    </ligand>
</feature>
<dbReference type="SUPFAM" id="SSF53271">
    <property type="entry name" value="PRTase-like"/>
    <property type="match status" value="1"/>
</dbReference>
<dbReference type="InterPro" id="IPR029055">
    <property type="entry name" value="Ntn_hydrolases_N"/>
</dbReference>
<keyword evidence="5" id="KW-0479">Metal-binding</keyword>
<proteinExistence type="inferred from homology"/>
<evidence type="ECO:0000256" key="1">
    <source>
        <dbReference type="ARBA" id="ARBA00022676"/>
    </source>
</evidence>
<dbReference type="PIRSF" id="PIRSF000485">
    <property type="entry name" value="Amd_phspho_trans"/>
    <property type="match status" value="1"/>
</dbReference>
<dbReference type="InterPro" id="IPR005854">
    <property type="entry name" value="PurF"/>
</dbReference>
<dbReference type="InterPro" id="IPR029057">
    <property type="entry name" value="PRTase-like"/>
</dbReference>
<dbReference type="EMBL" id="FUYV01000004">
    <property type="protein sequence ID" value="SKB67069.1"/>
    <property type="molecule type" value="Genomic_DNA"/>
</dbReference>
<dbReference type="AlphaFoldDB" id="A0A1T5D5W7"/>
<keyword evidence="3" id="KW-0315">Glutamine amidotransferase</keyword>
<dbReference type="RefSeq" id="WP_079556768.1">
    <property type="nucleotide sequence ID" value="NZ_CP021904.1"/>
</dbReference>
<evidence type="ECO:0000256" key="2">
    <source>
        <dbReference type="ARBA" id="ARBA00022679"/>
    </source>
</evidence>
<evidence type="ECO:0000313" key="8">
    <source>
        <dbReference type="EMBL" id="SKB67069.1"/>
    </source>
</evidence>
<comment type="pathway">
    <text evidence="4">Purine metabolism; IMP biosynthesis via de novo pathway; N(1)-(5-phospho-D-ribosyl)glycinamide from 5-phospho-alpha-D-ribose 1-diphosphate: step 1/2.</text>
</comment>
<comment type="catalytic activity">
    <reaction evidence="4">
        <text>5-phospho-beta-D-ribosylamine + L-glutamate + diphosphate = 5-phospho-alpha-D-ribose 1-diphosphate + L-glutamine + H2O</text>
        <dbReference type="Rhea" id="RHEA:14905"/>
        <dbReference type="ChEBI" id="CHEBI:15377"/>
        <dbReference type="ChEBI" id="CHEBI:29985"/>
        <dbReference type="ChEBI" id="CHEBI:33019"/>
        <dbReference type="ChEBI" id="CHEBI:58017"/>
        <dbReference type="ChEBI" id="CHEBI:58359"/>
        <dbReference type="ChEBI" id="CHEBI:58681"/>
        <dbReference type="EC" id="2.4.2.14"/>
    </reaction>
</comment>
<accession>A0A1T5D5W7</accession>
<evidence type="ECO:0000313" key="9">
    <source>
        <dbReference type="Proteomes" id="UP000191055"/>
    </source>
</evidence>
<dbReference type="UniPathway" id="UPA00074">
    <property type="reaction ID" value="UER00124"/>
</dbReference>
<dbReference type="GO" id="GO:0009113">
    <property type="term" value="P:purine nucleobase biosynthetic process"/>
    <property type="evidence" value="ECO:0007669"/>
    <property type="project" value="InterPro"/>
</dbReference>
<keyword evidence="9" id="KW-1185">Reference proteome</keyword>
<keyword evidence="4" id="KW-0658">Purine biosynthesis</keyword>
<feature type="binding site" evidence="5">
    <location>
        <position position="280"/>
    </location>
    <ligand>
        <name>Mg(2+)</name>
        <dbReference type="ChEBI" id="CHEBI:18420"/>
    </ligand>
</feature>
<feature type="binding site" evidence="6">
    <location>
        <position position="458"/>
    </location>
    <ligand>
        <name>[4Fe-4S] cluster</name>
        <dbReference type="ChEBI" id="CHEBI:49883"/>
    </ligand>
</feature>
<dbReference type="SUPFAM" id="SSF56235">
    <property type="entry name" value="N-terminal nucleophile aminohydrolases (Ntn hydrolases)"/>
    <property type="match status" value="1"/>
</dbReference>
<evidence type="ECO:0000256" key="5">
    <source>
        <dbReference type="PIRSR" id="PIRSR000485-2"/>
    </source>
</evidence>
<feature type="domain" description="Glutamine amidotransferase type-2" evidence="7">
    <location>
        <begin position="1"/>
        <end position="218"/>
    </location>
</feature>
<dbReference type="GO" id="GO:0046872">
    <property type="term" value="F:metal ion binding"/>
    <property type="evidence" value="ECO:0007669"/>
    <property type="project" value="UniProtKB-KW"/>
</dbReference>
<name>A0A1T5D5W7_9BACT</name>
<comment type="cofactor">
    <cofactor evidence="6">
        <name>[4Fe-4S] cluster</name>
        <dbReference type="ChEBI" id="CHEBI:49883"/>
    </cofactor>
    <text evidence="6">Binds 1 [4Fe-4S] cluster per subunit.</text>
</comment>
<protein>
    <recommendedName>
        <fullName evidence="4">Amidophosphoribosyltransferase</fullName>
        <shortName evidence="4">ATase</shortName>
        <ecNumber evidence="4">2.4.2.14</ecNumber>
    </recommendedName>
    <alternativeName>
        <fullName evidence="4">Glutamine phosphoribosylpyrophosphate amidotransferase</fullName>
    </alternativeName>
</protein>
<feature type="binding site" evidence="6">
    <location>
        <position position="380"/>
    </location>
    <ligand>
        <name>[4Fe-4S] cluster</name>
        <dbReference type="ChEBI" id="CHEBI:49883"/>
    </ligand>
</feature>
<evidence type="ECO:0000256" key="6">
    <source>
        <dbReference type="PIRSR" id="PIRSR000485-3"/>
    </source>
</evidence>
<comment type="similarity">
    <text evidence="4">In the C-terminal section; belongs to the purine/pyrimidine phosphoribosyltransferase family.</text>
</comment>
<keyword evidence="1 4" id="KW-0328">Glycosyltransferase</keyword>
<organism evidence="8 9">
    <name type="scientific">Alkalitalea saponilacus</name>
    <dbReference type="NCBI Taxonomy" id="889453"/>
    <lineage>
        <taxon>Bacteria</taxon>
        <taxon>Pseudomonadati</taxon>
        <taxon>Bacteroidota</taxon>
        <taxon>Bacteroidia</taxon>
        <taxon>Marinilabiliales</taxon>
        <taxon>Marinilabiliaceae</taxon>
        <taxon>Alkalitalea</taxon>
    </lineage>
</organism>
<dbReference type="GO" id="GO:0006189">
    <property type="term" value="P:'de novo' IMP biosynthetic process"/>
    <property type="evidence" value="ECO:0007669"/>
    <property type="project" value="UniProtKB-UniPathway"/>
</dbReference>
<dbReference type="GO" id="GO:0004044">
    <property type="term" value="F:amidophosphoribosyltransferase activity"/>
    <property type="evidence" value="ECO:0007669"/>
    <property type="project" value="UniProtKB-EC"/>
</dbReference>
<evidence type="ECO:0000256" key="3">
    <source>
        <dbReference type="ARBA" id="ARBA00022962"/>
    </source>
</evidence>
<dbReference type="OrthoDB" id="9801213at2"/>
<feature type="binding site" evidence="5">
    <location>
        <position position="343"/>
    </location>
    <ligand>
        <name>Mg(2+)</name>
        <dbReference type="ChEBI" id="CHEBI:18420"/>
    </ligand>
</feature>
<dbReference type="Pfam" id="PF13537">
    <property type="entry name" value="GATase_7"/>
    <property type="match status" value="1"/>
</dbReference>
<keyword evidence="2 4" id="KW-0808">Transferase</keyword>
<dbReference type="Gene3D" id="3.60.20.10">
    <property type="entry name" value="Glutamine Phosphoribosylpyrophosphate, subunit 1, domain 1"/>
    <property type="match status" value="1"/>
</dbReference>
<dbReference type="Gene3D" id="3.40.50.2020">
    <property type="match status" value="1"/>
</dbReference>
<evidence type="ECO:0000256" key="4">
    <source>
        <dbReference type="PIRNR" id="PIRNR000485"/>
    </source>
</evidence>
<dbReference type="GO" id="GO:0051536">
    <property type="term" value="F:iron-sulfur cluster binding"/>
    <property type="evidence" value="ECO:0007669"/>
    <property type="project" value="UniProtKB-KW"/>
</dbReference>
<comment type="cofactor">
    <cofactor evidence="5">
        <name>Mg(2+)</name>
        <dbReference type="ChEBI" id="CHEBI:18420"/>
    </cofactor>
    <text evidence="5">Binds 1 Mg(2+) ion per subunit.</text>
</comment>